<evidence type="ECO:0000313" key="2">
    <source>
        <dbReference type="Proteomes" id="UP000765338"/>
    </source>
</evidence>
<organism evidence="1 2">
    <name type="scientific">Bombella mellum</name>
    <dbReference type="NCBI Taxonomy" id="2039288"/>
    <lineage>
        <taxon>Bacteria</taxon>
        <taxon>Pseudomonadati</taxon>
        <taxon>Pseudomonadota</taxon>
        <taxon>Alphaproteobacteria</taxon>
        <taxon>Acetobacterales</taxon>
        <taxon>Acetobacteraceae</taxon>
        <taxon>Bombella</taxon>
    </lineage>
</organism>
<evidence type="ECO:0008006" key="3">
    <source>
        <dbReference type="Google" id="ProtNLM"/>
    </source>
</evidence>
<comment type="caution">
    <text evidence="1">The sequence shown here is derived from an EMBL/GenBank/DDBJ whole genome shotgun (WGS) entry which is preliminary data.</text>
</comment>
<accession>A0ABR5ZT04</accession>
<dbReference type="RefSeq" id="WP_182041052.1">
    <property type="nucleotide sequence ID" value="NZ_PDLY01000003.1"/>
</dbReference>
<dbReference type="Proteomes" id="UP000765338">
    <property type="component" value="Unassembled WGS sequence"/>
</dbReference>
<protein>
    <recommendedName>
        <fullName evidence="3">Lipoprotein</fullName>
    </recommendedName>
</protein>
<dbReference type="PROSITE" id="PS51257">
    <property type="entry name" value="PROKAR_LIPOPROTEIN"/>
    <property type="match status" value="1"/>
</dbReference>
<reference evidence="1 2" key="1">
    <citation type="submission" date="2017-10" db="EMBL/GenBank/DDBJ databases">
        <authorList>
            <person name="Jakob F."/>
        </authorList>
    </citation>
    <scope>NUCLEOTIDE SEQUENCE [LARGE SCALE GENOMIC DNA]</scope>
    <source>
        <strain evidence="1 2">TMW 2.1889</strain>
    </source>
</reference>
<sequence>MKLHLFSGPSPIMGLACTAMLTLALTGCTRPAAPYLEKGELLSHAGFVAHPANTTARYGLMNSLPPGSLTYRMTPDGQRIYLYADPLACGCVYMGDETAYRTLQAHMKALLLDKHAHHPPKDPSLPDMTAEMYRDTTPWDWTIWSPAADPDNNQPRHMIGDYW</sequence>
<evidence type="ECO:0000313" key="1">
    <source>
        <dbReference type="EMBL" id="MBA5727454.1"/>
    </source>
</evidence>
<gene>
    <name evidence="1" type="ORF">CPA56_05600</name>
</gene>
<dbReference type="EMBL" id="PDLY01000003">
    <property type="protein sequence ID" value="MBA5727454.1"/>
    <property type="molecule type" value="Genomic_DNA"/>
</dbReference>
<name>A0ABR5ZT04_9PROT</name>
<keyword evidence="2" id="KW-1185">Reference proteome</keyword>
<proteinExistence type="predicted"/>